<feature type="compositionally biased region" description="Basic and acidic residues" evidence="1">
    <location>
        <begin position="779"/>
        <end position="793"/>
    </location>
</feature>
<dbReference type="Proteomes" id="UP000220133">
    <property type="component" value="Chromosome"/>
</dbReference>
<reference evidence="3 4" key="1">
    <citation type="submission" date="2017-10" db="EMBL/GenBank/DDBJ databases">
        <title>Paenichitinophaga pekingensis gen. nov., sp. nov., isolated from activated sludge.</title>
        <authorList>
            <person name="Jin D."/>
            <person name="Kong X."/>
            <person name="Deng Y."/>
            <person name="Bai Z."/>
        </authorList>
    </citation>
    <scope>NUCLEOTIDE SEQUENCE [LARGE SCALE GENOMIC DNA]</scope>
    <source>
        <strain evidence="3 4">13</strain>
    </source>
</reference>
<protein>
    <submittedName>
        <fullName evidence="3">Organic solvent tolerance protein OstA</fullName>
    </submittedName>
</protein>
<evidence type="ECO:0000259" key="2">
    <source>
        <dbReference type="Pfam" id="PF19838"/>
    </source>
</evidence>
<dbReference type="AlphaFoldDB" id="A0A291QZW7"/>
<dbReference type="PANTHER" id="PTHR30189:SF1">
    <property type="entry name" value="LPS-ASSEMBLY PROTEIN LPTD"/>
    <property type="match status" value="1"/>
</dbReference>
<evidence type="ECO:0000313" key="3">
    <source>
        <dbReference type="EMBL" id="ATL49432.1"/>
    </source>
</evidence>
<sequence>MYPYNKNNLKKYYRQLSLLLFAIFLGLPFIFSDSFGNGKLNRAHTFNIFFTDTITPGTITKDTIPKSKIDSLKKDSLLSQSEIFEDSISKIKPVLEISDTTPIIEDSSLTRVDTVHYYRLSPDSLDSRVTFRAKDSIVMYFKKKKFYLYNDAETNYKDLKLTAAQMNFSQETGTMEAINVTDSTGKKIGQPVFVSGGQETKSDTIRYNFESQKAKIYETKAIYGEGFVASEQIKKMSDDVIFGFKNGYTTCNLDTPHFAFRAKKIKVITNKLIVSGPANLEIEGIPTPLFIPFAIFPITQGQSSGILPPQYVVNAMKGIGLENGGYYLGLGEYLDVTVRGNVYSYGSWGLSMNPTYRKRYKYNGGFTVSLSNTRTGDPAVKQDFVKSKDFAVTWNHSMDSKARPGTNFNASVNVRTSSYNQYNVTDYQTRLTNTLSSSISYSKSWAGKPYNLTLSAGHSQNTSTREMTISLPQATFTVNTLYPFQSKDGVTQNKWYEKLGIGYSVNMTNRTRFTDSLFGKQEMFDNLQTGFQHQVPISFSIPVLKNFTLSPSVSYGERWYTKRTVRSYNESLNKVDTAYEGGFYAIRNVSTGISLSTALYGMYAFKKNMKVDRIRHVMRPTVSLSYTPDLNRGAFYNLRYDTAASAVTRVSYYDDAVYGAPSYGTFAGLSFGLDNNLEMRVRSDKDSTGSKKIKLLDGFGFNGSYNLVADSFQLSTIQLYARTNLFDKLNISFNGTIDPYQLDSLGRRIDKYTWQGGQGFKVGRLTNAGVSLSTSFQSGDKKSKQKEQMKDQIENTESNDAMLEAQRRQMEMIRANPGEYVDFDIPWRLDLSYSLQFNRGRTSDYRRDTTIFTQSLNFNGDFSLTPKWKVGMTSGYDFRNHELTYTTMYITRDMHCWQMSINLVPFGSYRQFSITINPKAGILRDLRINRTRQFMDY</sequence>
<dbReference type="GO" id="GO:0009279">
    <property type="term" value="C:cell outer membrane"/>
    <property type="evidence" value="ECO:0007669"/>
    <property type="project" value="TreeGrafter"/>
</dbReference>
<dbReference type="Pfam" id="PF19838">
    <property type="entry name" value="LptD_2"/>
    <property type="match status" value="1"/>
</dbReference>
<dbReference type="InterPro" id="IPR050218">
    <property type="entry name" value="LptD"/>
</dbReference>
<evidence type="ECO:0000313" key="4">
    <source>
        <dbReference type="Proteomes" id="UP000220133"/>
    </source>
</evidence>
<dbReference type="PANTHER" id="PTHR30189">
    <property type="entry name" value="LPS-ASSEMBLY PROTEIN"/>
    <property type="match status" value="1"/>
</dbReference>
<feature type="domain" description="LPS-assembly protein LptD central" evidence="2">
    <location>
        <begin position="273"/>
        <end position="740"/>
    </location>
</feature>
<feature type="region of interest" description="Disordered" evidence="1">
    <location>
        <begin position="773"/>
        <end position="795"/>
    </location>
</feature>
<accession>A0A291QZW7</accession>
<evidence type="ECO:0000256" key="1">
    <source>
        <dbReference type="SAM" id="MobiDB-lite"/>
    </source>
</evidence>
<dbReference type="InterPro" id="IPR045659">
    <property type="entry name" value="LptD_2"/>
</dbReference>
<dbReference type="KEGG" id="cbae:COR50_20880"/>
<dbReference type="EMBL" id="CP023777">
    <property type="protein sequence ID" value="ATL49432.1"/>
    <property type="molecule type" value="Genomic_DNA"/>
</dbReference>
<gene>
    <name evidence="3" type="ORF">COR50_20880</name>
</gene>
<dbReference type="GO" id="GO:1990351">
    <property type="term" value="C:transporter complex"/>
    <property type="evidence" value="ECO:0007669"/>
    <property type="project" value="TreeGrafter"/>
</dbReference>
<name>A0A291QZW7_9BACT</name>
<proteinExistence type="predicted"/>
<keyword evidence="4" id="KW-1185">Reference proteome</keyword>
<organism evidence="3 4">
    <name type="scientific">Chitinophaga caeni</name>
    <dbReference type="NCBI Taxonomy" id="2029983"/>
    <lineage>
        <taxon>Bacteria</taxon>
        <taxon>Pseudomonadati</taxon>
        <taxon>Bacteroidota</taxon>
        <taxon>Chitinophagia</taxon>
        <taxon>Chitinophagales</taxon>
        <taxon>Chitinophagaceae</taxon>
        <taxon>Chitinophaga</taxon>
    </lineage>
</organism>